<comment type="cofactor">
    <cofactor evidence="1">
        <name>Zn(2+)</name>
        <dbReference type="ChEBI" id="CHEBI:29105"/>
    </cofactor>
</comment>
<proteinExistence type="inferred from homology"/>
<keyword evidence="7" id="KW-0326">Glycosidase</keyword>
<evidence type="ECO:0000313" key="13">
    <source>
        <dbReference type="EMBL" id="KAG0710993.1"/>
    </source>
</evidence>
<dbReference type="OrthoDB" id="10261055at2759"/>
<dbReference type="InterPro" id="IPR027291">
    <property type="entry name" value="Glyco_hydro_38_N_sf"/>
</dbReference>
<dbReference type="PANTHER" id="PTHR11607">
    <property type="entry name" value="ALPHA-MANNOSIDASE"/>
    <property type="match status" value="1"/>
</dbReference>
<dbReference type="PANTHER" id="PTHR11607:SF3">
    <property type="entry name" value="LYSOSOMAL ALPHA-MANNOSIDASE"/>
    <property type="match status" value="1"/>
</dbReference>
<dbReference type="Gene3D" id="3.20.110.10">
    <property type="entry name" value="Glycoside hydrolase 38, N terminal domain"/>
    <property type="match status" value="1"/>
</dbReference>
<dbReference type="GO" id="GO:0006013">
    <property type="term" value="P:mannose metabolic process"/>
    <property type="evidence" value="ECO:0007669"/>
    <property type="project" value="InterPro"/>
</dbReference>
<feature type="domain" description="Glycoside hydrolase family 38 central" evidence="12">
    <location>
        <begin position="220"/>
        <end position="308"/>
    </location>
</feature>
<evidence type="ECO:0000256" key="5">
    <source>
        <dbReference type="ARBA" id="ARBA00022801"/>
    </source>
</evidence>
<evidence type="ECO:0000256" key="8">
    <source>
        <dbReference type="ARBA" id="ARBA00059516"/>
    </source>
</evidence>
<protein>
    <recommendedName>
        <fullName evidence="9">mannosyl-oligosaccharide 1,3-1,6-alpha-mannosidase</fullName>
        <ecNumber evidence="9">3.2.1.114</ecNumber>
    </recommendedName>
    <alternativeName>
        <fullName evidence="10">Mannosyl-oligosaccharide 1,3-1,6-alpha-mannosidase</fullName>
    </alternativeName>
</protein>
<dbReference type="SUPFAM" id="SSF88713">
    <property type="entry name" value="Glycoside hydrolase/deacetylase"/>
    <property type="match status" value="1"/>
</dbReference>
<keyword evidence="4" id="KW-0479">Metal-binding</keyword>
<dbReference type="FunFam" id="3.20.110.10:FF:000016">
    <property type="entry name" value="Alpha-mannosidase"/>
    <property type="match status" value="1"/>
</dbReference>
<dbReference type="AlphaFoldDB" id="A0A8J4XNM5"/>
<dbReference type="GO" id="GO:0004572">
    <property type="term" value="F:mannosyl-oligosaccharide 1,3-1,6-alpha-mannosidase activity"/>
    <property type="evidence" value="ECO:0007669"/>
    <property type="project" value="UniProtKB-EC"/>
</dbReference>
<comment type="subunit">
    <text evidence="3">Homodimer; disulfide-linked.</text>
</comment>
<evidence type="ECO:0000256" key="1">
    <source>
        <dbReference type="ARBA" id="ARBA00001947"/>
    </source>
</evidence>
<evidence type="ECO:0000313" key="14">
    <source>
        <dbReference type="Proteomes" id="UP000770661"/>
    </source>
</evidence>
<evidence type="ECO:0000256" key="7">
    <source>
        <dbReference type="ARBA" id="ARBA00023295"/>
    </source>
</evidence>
<dbReference type="SUPFAM" id="SSF88688">
    <property type="entry name" value="Families 57/38 glycoside transferase middle domain"/>
    <property type="match status" value="1"/>
</dbReference>
<dbReference type="Proteomes" id="UP000770661">
    <property type="component" value="Unassembled WGS sequence"/>
</dbReference>
<name>A0A8J4XNM5_CHIOP</name>
<dbReference type="InterPro" id="IPR011013">
    <property type="entry name" value="Gal_mutarotase_sf_dom"/>
</dbReference>
<comment type="catalytic activity">
    <reaction evidence="11">
        <text>N(4)-{beta-D-GlcNAc-(1-&gt;2)-alpha-D-Man-(1-&gt;3)-[alpha-D-Man-(1-&gt;3)-[alpha-D-Man-(1-&gt;6)]-alpha-D-Man-(1-&gt;6)]-beta-D-Man-(1-&gt;4)-beta-D-GlcNAc-(1-&gt;4)-beta-D-GlcNAc}-L-asparaginyl-[protein] + 2 H2O = 2 alpha-D-mannopyranose + an N(4)-{beta-D-GlcNAc-(1-&gt;2)-alpha-D-Man-(1-&gt;3)-[alpha-D-Man-(1-&gt;6)]-beta-D-Man-(1-&gt;4)-beta-D-GlcNAc-(1-&gt;4)-beta-D-GlcNAc}-L-asparaginyl-[protein]</text>
        <dbReference type="Rhea" id="RHEA:56052"/>
        <dbReference type="Rhea" id="RHEA-COMP:14368"/>
        <dbReference type="Rhea" id="RHEA-COMP:14369"/>
        <dbReference type="ChEBI" id="CHEBI:15377"/>
        <dbReference type="ChEBI" id="CHEBI:28729"/>
        <dbReference type="ChEBI" id="CHEBI:60615"/>
        <dbReference type="ChEBI" id="CHEBI:60625"/>
        <dbReference type="EC" id="3.2.1.114"/>
    </reaction>
</comment>
<dbReference type="FunFam" id="1.20.1270.50:FF:000001">
    <property type="entry name" value="Alpha-mannosidase"/>
    <property type="match status" value="1"/>
</dbReference>
<dbReference type="Gene3D" id="1.20.1270.50">
    <property type="entry name" value="Glycoside hydrolase family 38, central domain"/>
    <property type="match status" value="1"/>
</dbReference>
<reference evidence="13" key="1">
    <citation type="submission" date="2020-07" db="EMBL/GenBank/DDBJ databases">
        <title>The High-quality genome of the commercially important snow crab, Chionoecetes opilio.</title>
        <authorList>
            <person name="Jeong J.-H."/>
            <person name="Ryu S."/>
        </authorList>
    </citation>
    <scope>NUCLEOTIDE SEQUENCE</scope>
    <source>
        <strain evidence="13">MADBK_172401_WGS</strain>
        <tissue evidence="13">Digestive gland</tissue>
    </source>
</reference>
<dbReference type="InterPro" id="IPR037094">
    <property type="entry name" value="Glyco_hydro_38_cen_sf"/>
</dbReference>
<dbReference type="EMBL" id="JACEEZ010023664">
    <property type="protein sequence ID" value="KAG0710993.1"/>
    <property type="molecule type" value="Genomic_DNA"/>
</dbReference>
<organism evidence="13 14">
    <name type="scientific">Chionoecetes opilio</name>
    <name type="common">Atlantic snow crab</name>
    <name type="synonym">Cancer opilio</name>
    <dbReference type="NCBI Taxonomy" id="41210"/>
    <lineage>
        <taxon>Eukaryota</taxon>
        <taxon>Metazoa</taxon>
        <taxon>Ecdysozoa</taxon>
        <taxon>Arthropoda</taxon>
        <taxon>Crustacea</taxon>
        <taxon>Multicrustacea</taxon>
        <taxon>Malacostraca</taxon>
        <taxon>Eumalacostraca</taxon>
        <taxon>Eucarida</taxon>
        <taxon>Decapoda</taxon>
        <taxon>Pleocyemata</taxon>
        <taxon>Brachyura</taxon>
        <taxon>Eubrachyura</taxon>
        <taxon>Majoidea</taxon>
        <taxon>Majidae</taxon>
        <taxon>Chionoecetes</taxon>
    </lineage>
</organism>
<dbReference type="InterPro" id="IPR013780">
    <property type="entry name" value="Glyco_hydro_b"/>
</dbReference>
<dbReference type="Pfam" id="PF09261">
    <property type="entry name" value="Alpha-mann_mid"/>
    <property type="match status" value="1"/>
</dbReference>
<keyword evidence="6" id="KW-0862">Zinc</keyword>
<comment type="function">
    <text evidence="8">Catalyzes the first committed step in the biosynthesis of complex N-glycans. It controls conversion of high mannose to complex N-glycans; the final hydrolytic step in the N-glycan maturation pathway.</text>
</comment>
<dbReference type="Pfam" id="PF01074">
    <property type="entry name" value="Glyco_hydro_38N"/>
    <property type="match status" value="1"/>
</dbReference>
<comment type="caution">
    <text evidence="13">The sequence shown here is derived from an EMBL/GenBank/DDBJ whole genome shotgun (WGS) entry which is preliminary data.</text>
</comment>
<sequence>MVVLTFYPVLHLQEPSGTFKQCPPLDPMVVLTFYPVLHLQEPSGTFGTFKQYPGTTTEILAHLMPFYSYDVPHTCGPDPKVCCQFDFRRLPGSGITCPWRVPPQPISELNVHSRALLLLDQYRRKAQLFRTNTLLVPLGDDFRYSRPEEWDQQFTNYQRLFDHLNTQPDLHVEAQFGTLADYFRALREEAEGGTAGGGEEQPFFPSLSGDFFTYADREDHYWSGYYTSRPFYKSLDRLLEGYLRGAEVLFSLALATQSASGAPPPSGMAGPLMSRLVAARRSLALFQHHDGITGTAKDHVMTDYALKLVKSVDDCQHVIQQAAHYLLSADQASYKAQPEIVYYELGEKFTEHSRPPSRMVLGLQEGVVVMAVVYNSDPHRRIQLLTIRTSSPYVEILGPRNAPVPCQVDPVFLKWGEVAATLYDVTFLADVPGLSLTSYSVRSVHPDKLRKE</sequence>
<dbReference type="InterPro" id="IPR028995">
    <property type="entry name" value="Glyco_hydro_57/38_cen_sf"/>
</dbReference>
<accession>A0A8J4XNM5</accession>
<dbReference type="GO" id="GO:0030246">
    <property type="term" value="F:carbohydrate binding"/>
    <property type="evidence" value="ECO:0007669"/>
    <property type="project" value="InterPro"/>
</dbReference>
<dbReference type="InterPro" id="IPR015341">
    <property type="entry name" value="Glyco_hydro_38_cen"/>
</dbReference>
<keyword evidence="5" id="KW-0378">Hydrolase</keyword>
<evidence type="ECO:0000256" key="11">
    <source>
        <dbReference type="ARBA" id="ARBA00093232"/>
    </source>
</evidence>
<evidence type="ECO:0000256" key="2">
    <source>
        <dbReference type="ARBA" id="ARBA00009792"/>
    </source>
</evidence>
<dbReference type="InterPro" id="IPR011330">
    <property type="entry name" value="Glyco_hydro/deAcase_b/a-brl"/>
</dbReference>
<dbReference type="SUPFAM" id="SSF74650">
    <property type="entry name" value="Galactose mutarotase-like"/>
    <property type="match status" value="1"/>
</dbReference>
<evidence type="ECO:0000259" key="12">
    <source>
        <dbReference type="SMART" id="SM00872"/>
    </source>
</evidence>
<dbReference type="InterPro" id="IPR000602">
    <property type="entry name" value="Glyco_hydro_38_N"/>
</dbReference>
<dbReference type="SMART" id="SM00872">
    <property type="entry name" value="Alpha-mann_mid"/>
    <property type="match status" value="1"/>
</dbReference>
<dbReference type="Gene3D" id="2.60.40.1180">
    <property type="entry name" value="Golgi alpha-mannosidase II"/>
    <property type="match status" value="1"/>
</dbReference>
<evidence type="ECO:0000256" key="4">
    <source>
        <dbReference type="ARBA" id="ARBA00022723"/>
    </source>
</evidence>
<dbReference type="EC" id="3.2.1.114" evidence="9"/>
<keyword evidence="14" id="KW-1185">Reference proteome</keyword>
<evidence type="ECO:0000256" key="3">
    <source>
        <dbReference type="ARBA" id="ARBA00011748"/>
    </source>
</evidence>
<dbReference type="GO" id="GO:0046872">
    <property type="term" value="F:metal ion binding"/>
    <property type="evidence" value="ECO:0007669"/>
    <property type="project" value="UniProtKB-KW"/>
</dbReference>
<dbReference type="InterPro" id="IPR050843">
    <property type="entry name" value="Glycosyl_Hydrlase_38"/>
</dbReference>
<evidence type="ECO:0000256" key="6">
    <source>
        <dbReference type="ARBA" id="ARBA00022833"/>
    </source>
</evidence>
<dbReference type="GO" id="GO:0000139">
    <property type="term" value="C:Golgi membrane"/>
    <property type="evidence" value="ECO:0007669"/>
    <property type="project" value="TreeGrafter"/>
</dbReference>
<gene>
    <name evidence="13" type="primary">Man2a2_2</name>
    <name evidence="13" type="ORF">GWK47_021626</name>
</gene>
<evidence type="ECO:0000256" key="9">
    <source>
        <dbReference type="ARBA" id="ARBA00066412"/>
    </source>
</evidence>
<comment type="similarity">
    <text evidence="2">Belongs to the glycosyl hydrolase 38 family.</text>
</comment>
<dbReference type="GO" id="GO:0006491">
    <property type="term" value="P:N-glycan processing"/>
    <property type="evidence" value="ECO:0007669"/>
    <property type="project" value="TreeGrafter"/>
</dbReference>
<evidence type="ECO:0000256" key="10">
    <source>
        <dbReference type="ARBA" id="ARBA00083602"/>
    </source>
</evidence>